<feature type="compositionally biased region" description="Polar residues" evidence="1">
    <location>
        <begin position="152"/>
        <end position="162"/>
    </location>
</feature>
<feature type="region of interest" description="Disordered" evidence="1">
    <location>
        <begin position="75"/>
        <end position="102"/>
    </location>
</feature>
<accession>A0A177TVY4</accession>
<feature type="compositionally biased region" description="Polar residues" evidence="1">
    <location>
        <begin position="582"/>
        <end position="595"/>
    </location>
</feature>
<reference evidence="2" key="1">
    <citation type="submission" date="2016-04" db="EMBL/GenBank/DDBJ databases">
        <authorList>
            <person name="Nguyen H.D."/>
            <person name="Samba Siva P."/>
            <person name="Cullis J."/>
            <person name="Levesque C.A."/>
            <person name="Hambleton S."/>
        </authorList>
    </citation>
    <scope>NUCLEOTIDE SEQUENCE</scope>
    <source>
        <strain evidence="2">DAOMC 236416</strain>
    </source>
</reference>
<evidence type="ECO:0000256" key="1">
    <source>
        <dbReference type="SAM" id="MobiDB-lite"/>
    </source>
</evidence>
<feature type="region of interest" description="Disordered" evidence="1">
    <location>
        <begin position="540"/>
        <end position="561"/>
    </location>
</feature>
<feature type="compositionally biased region" description="Low complexity" evidence="1">
    <location>
        <begin position="768"/>
        <end position="781"/>
    </location>
</feature>
<feature type="region of interest" description="Disordered" evidence="1">
    <location>
        <begin position="193"/>
        <end position="222"/>
    </location>
</feature>
<dbReference type="EMBL" id="LWDF02000284">
    <property type="protein sequence ID" value="KAE8250807.1"/>
    <property type="molecule type" value="Genomic_DNA"/>
</dbReference>
<feature type="region of interest" description="Disordered" evidence="1">
    <location>
        <begin position="143"/>
        <end position="173"/>
    </location>
</feature>
<gene>
    <name evidence="2" type="ORF">A4X13_0g4370</name>
</gene>
<dbReference type="Proteomes" id="UP000077521">
    <property type="component" value="Unassembled WGS sequence"/>
</dbReference>
<feature type="compositionally biased region" description="Low complexity" evidence="1">
    <location>
        <begin position="89"/>
        <end position="98"/>
    </location>
</feature>
<comment type="caution">
    <text evidence="2">The sequence shown here is derived from an EMBL/GenBank/DDBJ whole genome shotgun (WGS) entry which is preliminary data.</text>
</comment>
<protein>
    <submittedName>
        <fullName evidence="2">Uncharacterized protein</fullName>
    </submittedName>
</protein>
<reference evidence="2" key="2">
    <citation type="journal article" date="2019" name="IMA Fungus">
        <title>Genome sequencing and comparison of five Tilletia species to identify candidate genes for the detection of regulated species infecting wheat.</title>
        <authorList>
            <person name="Nguyen H.D.T."/>
            <person name="Sultana T."/>
            <person name="Kesanakurti P."/>
            <person name="Hambleton S."/>
        </authorList>
    </citation>
    <scope>NUCLEOTIDE SEQUENCE</scope>
    <source>
        <strain evidence="2">DAOMC 236416</strain>
    </source>
</reference>
<keyword evidence="3" id="KW-1185">Reference proteome</keyword>
<evidence type="ECO:0000313" key="2">
    <source>
        <dbReference type="EMBL" id="KAE8250807.1"/>
    </source>
</evidence>
<name>A0A177TVY4_9BASI</name>
<feature type="region of interest" description="Disordered" evidence="1">
    <location>
        <begin position="355"/>
        <end position="375"/>
    </location>
</feature>
<organism evidence="2 3">
    <name type="scientific">Tilletia indica</name>
    <dbReference type="NCBI Taxonomy" id="43049"/>
    <lineage>
        <taxon>Eukaryota</taxon>
        <taxon>Fungi</taxon>
        <taxon>Dikarya</taxon>
        <taxon>Basidiomycota</taxon>
        <taxon>Ustilaginomycotina</taxon>
        <taxon>Exobasidiomycetes</taxon>
        <taxon>Tilletiales</taxon>
        <taxon>Tilletiaceae</taxon>
        <taxon>Tilletia</taxon>
    </lineage>
</organism>
<feature type="compositionally biased region" description="Pro residues" evidence="1">
    <location>
        <begin position="797"/>
        <end position="809"/>
    </location>
</feature>
<feature type="region of interest" description="Disordered" evidence="1">
    <location>
        <begin position="391"/>
        <end position="411"/>
    </location>
</feature>
<feature type="compositionally biased region" description="Low complexity" evidence="1">
    <location>
        <begin position="702"/>
        <end position="733"/>
    </location>
</feature>
<sequence>MGRSIFQSEAIDGRLQSTSATRAHAKRMRAEQNWCCEHAQVADACQDCVPSKIQARRVGPVSSFHPCRYGTHGYPQRGAAPSGAHHNGSRSGSTTASATRDERTVIANLLERRGRREGADDDAARDASFSELVERSLVDIRARGRRRPAAGSSTNAFQDTSESPPPPRQHPHYTYAHDARIQRLLDAHLEHRHLPSPSSRDIPIESGASRSNGFRSEIPPSDDVAILRTNLASHETEGASSSSTPRTTAGVAQFLDVSRPPHASRSRPDERHYTTAEDLIRSSREVSEENIPSAVWRSIQRDLTQMRDVRSPETHPAAREAILSGSGSVRRGIEALFPYSDDMDSDYELDLDVPRRGASPGATAPVRDLPASSTTRAASIRRYRALARYSSSGPSAINGAAGEERSSSMGTTAPAAHSAAWNFSNIPPHEPPSLPADTLPAMIFPLPQPQPRARPGTEDYRTEPTAAAAAETNADEYNHWAARSIPEEEEEAMLQDDLSAFERLLDGHTLNPEQSIAHLRMLADRVRRVYDFGRVRVPPSVTAARTQQQQQQGSGDVAGSAQRWYRRPAFSGDEYFAAERLQSSRPWGRSAPSTSAREEEDSSAQSQQGRALRFMDRETAARTLVGGEGEEASSRNVTGEAGPSVPRLSEWEMMHSATNEGGEGEGEQGGRRRRRRRRSRDPSPCPTIQNAADAQMQIDEVSPTSSSSSTSPPSTLPSAGSSSREAESTSTSAPPSPPLTTTHNENATRVRRDGGSGGSDCPEIENNASRTTTAGSSSSGRIMEQMHRMMMAQPNRGPMPPAPAPLSRE</sequence>
<dbReference type="AlphaFoldDB" id="A0A177TVY4"/>
<feature type="compositionally biased region" description="Basic and acidic residues" evidence="1">
    <location>
        <begin position="266"/>
        <end position="275"/>
    </location>
</feature>
<proteinExistence type="predicted"/>
<evidence type="ECO:0000313" key="3">
    <source>
        <dbReference type="Proteomes" id="UP000077521"/>
    </source>
</evidence>
<feature type="region of interest" description="Disordered" evidence="1">
    <location>
        <begin position="253"/>
        <end position="275"/>
    </location>
</feature>
<feature type="region of interest" description="Disordered" evidence="1">
    <location>
        <begin position="582"/>
        <end position="809"/>
    </location>
</feature>